<dbReference type="Pfam" id="PF14394">
    <property type="entry name" value="DUF4423"/>
    <property type="match status" value="1"/>
</dbReference>
<dbReference type="AlphaFoldDB" id="A0AAX4HTA7"/>
<evidence type="ECO:0000313" key="2">
    <source>
        <dbReference type="EMBL" id="WPU66628.1"/>
    </source>
</evidence>
<keyword evidence="3" id="KW-1185">Reference proteome</keyword>
<dbReference type="Proteomes" id="UP001324634">
    <property type="component" value="Chromosome"/>
</dbReference>
<sequence length="257" mass="29641">MNNIPFYSHVLKKGLTQKQALNPKYSLRAYAKELNIHPSVLSLAIKGERALTERDTQAVLSKLNLAQNEEVKFRKSFKDVQPPGNKKVFLLESDFHQPIITDWEYFACLELFDIADFTVDAENVSKKLNLSIERSQQILNILLEKELIRRDENLVYQKVHHSLATTDNVPSNIIRESHHRGLEMAREKLETTPMELRDYSAVTLAIDPAKLDAAKAMISAFRQKMIKFMSTGNKKEVYRFSFQVFPLSNLEDKSKKD</sequence>
<dbReference type="InterPro" id="IPR025537">
    <property type="entry name" value="DUF4423"/>
</dbReference>
<dbReference type="InterPro" id="IPR011873">
    <property type="entry name" value="CHP02147"/>
</dbReference>
<gene>
    <name evidence="2" type="ORF">SOO65_07710</name>
</gene>
<dbReference type="NCBIfam" id="TIGR02147">
    <property type="entry name" value="Fsuc_second"/>
    <property type="match status" value="1"/>
</dbReference>
<name>A0AAX4HTA7_9BACT</name>
<reference evidence="2 3" key="1">
    <citation type="submission" date="2023-11" db="EMBL/GenBank/DDBJ databases">
        <title>Peredibacter starrii A3.12.</title>
        <authorList>
            <person name="Mitchell R.J."/>
        </authorList>
    </citation>
    <scope>NUCLEOTIDE SEQUENCE [LARGE SCALE GENOMIC DNA]</scope>
    <source>
        <strain evidence="2 3">A3.12</strain>
    </source>
</reference>
<feature type="domain" description="DUF4423" evidence="1">
    <location>
        <begin position="90"/>
        <end position="247"/>
    </location>
</feature>
<organism evidence="2 3">
    <name type="scientific">Peredibacter starrii</name>
    <dbReference type="NCBI Taxonomy" id="28202"/>
    <lineage>
        <taxon>Bacteria</taxon>
        <taxon>Pseudomonadati</taxon>
        <taxon>Bdellovibrionota</taxon>
        <taxon>Bacteriovoracia</taxon>
        <taxon>Bacteriovoracales</taxon>
        <taxon>Bacteriovoracaceae</taxon>
        <taxon>Peredibacter</taxon>
    </lineage>
</organism>
<dbReference type="KEGG" id="psti:SOO65_07710"/>
<evidence type="ECO:0000259" key="1">
    <source>
        <dbReference type="Pfam" id="PF14394"/>
    </source>
</evidence>
<accession>A0AAX4HTA7</accession>
<dbReference type="RefSeq" id="WP_321399033.1">
    <property type="nucleotide sequence ID" value="NZ_CP139487.1"/>
</dbReference>
<protein>
    <submittedName>
        <fullName evidence="2">DUF4423 domain-containing protein</fullName>
    </submittedName>
</protein>
<dbReference type="EMBL" id="CP139487">
    <property type="protein sequence ID" value="WPU66628.1"/>
    <property type="molecule type" value="Genomic_DNA"/>
</dbReference>
<proteinExistence type="predicted"/>
<evidence type="ECO:0000313" key="3">
    <source>
        <dbReference type="Proteomes" id="UP001324634"/>
    </source>
</evidence>